<dbReference type="EMBL" id="SHNN01000003">
    <property type="protein sequence ID" value="MCX2982403.1"/>
    <property type="molecule type" value="Genomic_DNA"/>
</dbReference>
<keyword evidence="11 16" id="KW-0472">Membrane</keyword>
<evidence type="ECO:0000256" key="11">
    <source>
        <dbReference type="ARBA" id="ARBA00023136"/>
    </source>
</evidence>
<feature type="transmembrane region" description="Helical" evidence="16">
    <location>
        <begin position="173"/>
        <end position="190"/>
    </location>
</feature>
<feature type="transmembrane region" description="Helical" evidence="16">
    <location>
        <begin position="315"/>
        <end position="339"/>
    </location>
</feature>
<dbReference type="Proteomes" id="UP001143362">
    <property type="component" value="Unassembled WGS sequence"/>
</dbReference>
<evidence type="ECO:0000256" key="4">
    <source>
        <dbReference type="ARBA" id="ARBA00022618"/>
    </source>
</evidence>
<feature type="transmembrane region" description="Helical" evidence="16">
    <location>
        <begin position="150"/>
        <end position="167"/>
    </location>
</feature>
<evidence type="ECO:0000256" key="9">
    <source>
        <dbReference type="ARBA" id="ARBA00022984"/>
    </source>
</evidence>
<evidence type="ECO:0000256" key="1">
    <source>
        <dbReference type="ARBA" id="ARBA00004651"/>
    </source>
</evidence>
<dbReference type="HAMAP" id="MF_00913">
    <property type="entry name" value="PGT_FtsW_proteobact"/>
    <property type="match status" value="1"/>
</dbReference>
<keyword evidence="10 16" id="KW-1133">Transmembrane helix</keyword>
<evidence type="ECO:0000256" key="12">
    <source>
        <dbReference type="ARBA" id="ARBA00023306"/>
    </source>
</evidence>
<evidence type="ECO:0000256" key="6">
    <source>
        <dbReference type="ARBA" id="ARBA00022679"/>
    </source>
</evidence>
<keyword evidence="8 16" id="KW-0133">Cell shape</keyword>
<keyword evidence="18" id="KW-1185">Reference proteome</keyword>
<dbReference type="PROSITE" id="PS00428">
    <property type="entry name" value="FTSW_RODA_SPOVE"/>
    <property type="match status" value="1"/>
</dbReference>
<evidence type="ECO:0000256" key="3">
    <source>
        <dbReference type="ARBA" id="ARBA00022475"/>
    </source>
</evidence>
<feature type="transmembrane region" description="Helical" evidence="16">
    <location>
        <begin position="197"/>
        <end position="214"/>
    </location>
</feature>
<comment type="function">
    <text evidence="16">Peptidoglycan polymerase that is essential for cell division.</text>
</comment>
<evidence type="ECO:0000256" key="8">
    <source>
        <dbReference type="ARBA" id="ARBA00022960"/>
    </source>
</evidence>
<proteinExistence type="inferred from homology"/>
<keyword evidence="6 16" id="KW-0808">Transferase</keyword>
<evidence type="ECO:0000256" key="13">
    <source>
        <dbReference type="ARBA" id="ARBA00023316"/>
    </source>
</evidence>
<keyword evidence="16" id="KW-0997">Cell inner membrane</keyword>
<feature type="transmembrane region" description="Helical" evidence="16">
    <location>
        <begin position="85"/>
        <end position="104"/>
    </location>
</feature>
<evidence type="ECO:0000313" key="17">
    <source>
        <dbReference type="EMBL" id="MCX2982403.1"/>
    </source>
</evidence>
<dbReference type="InterPro" id="IPR018365">
    <property type="entry name" value="Cell_cycle_FtsW-rel_CS"/>
</dbReference>
<keyword evidence="7 16" id="KW-0812">Transmembrane</keyword>
<dbReference type="InterPro" id="IPR001182">
    <property type="entry name" value="FtsW/RodA"/>
</dbReference>
<comment type="catalytic activity">
    <reaction evidence="15 16">
        <text>[GlcNAc-(1-&gt;4)-Mur2Ac(oyl-L-Ala-gamma-D-Glu-L-Lys-D-Ala-D-Ala)](n)-di-trans,octa-cis-undecaprenyl diphosphate + beta-D-GlcNAc-(1-&gt;4)-Mur2Ac(oyl-L-Ala-gamma-D-Glu-L-Lys-D-Ala-D-Ala)-di-trans,octa-cis-undecaprenyl diphosphate = [GlcNAc-(1-&gt;4)-Mur2Ac(oyl-L-Ala-gamma-D-Glu-L-Lys-D-Ala-D-Ala)](n+1)-di-trans,octa-cis-undecaprenyl diphosphate + di-trans,octa-cis-undecaprenyl diphosphate + H(+)</text>
        <dbReference type="Rhea" id="RHEA:23708"/>
        <dbReference type="Rhea" id="RHEA-COMP:9602"/>
        <dbReference type="Rhea" id="RHEA-COMP:9603"/>
        <dbReference type="ChEBI" id="CHEBI:15378"/>
        <dbReference type="ChEBI" id="CHEBI:58405"/>
        <dbReference type="ChEBI" id="CHEBI:60033"/>
        <dbReference type="ChEBI" id="CHEBI:78435"/>
        <dbReference type="EC" id="2.4.99.28"/>
    </reaction>
</comment>
<dbReference type="RefSeq" id="WP_279246427.1">
    <property type="nucleotide sequence ID" value="NZ_SHNN01000003.1"/>
</dbReference>
<sequence>MGSAVLLNGIRGHASDVDGPVVVIALLLLLAGFVAISSASIDYALVRESNALHYSNRHLIYVALALFCAAVVYSVPVKFWFDTGWIWLFVSLILLSLVLVPHIGRGANGSQRWLAIGPLTLQVSEFAKMFLIIYLAGYLQRRQVEVRSEWSGFIKPMAVVFAMTLLLMAEPDFGATVVTVGTAFGMLFLAGVRVGHFMAVALASMFALVILVISEPYRLARLLAYRNPWEYQFDSGYQLTQSLIAFGRGEWFGVGLGNSIQKLFYLPEAHTDFVFSIWAEETGLFGTTLILSLYLMLVLRILWISRRVAALGDLFGAFVCQGVALVLSAQVFINIGVATGLLPTKGLTLPLISYGGSSLMACCCMLALVLRIDHHHRRGEGVTHGR</sequence>
<feature type="transmembrane region" description="Helical" evidence="16">
    <location>
        <begin position="283"/>
        <end position="303"/>
    </location>
</feature>
<reference evidence="17" key="1">
    <citation type="submission" date="2019-02" db="EMBL/GenBank/DDBJ databases">
        <authorList>
            <person name="Li S.-H."/>
        </authorList>
    </citation>
    <scope>NUCLEOTIDE SEQUENCE</scope>
    <source>
        <strain evidence="17">IMCC14734</strain>
    </source>
</reference>
<comment type="similarity">
    <text evidence="14 16">Belongs to the SEDS family. FtsW subfamily.</text>
</comment>
<evidence type="ECO:0000256" key="10">
    <source>
        <dbReference type="ARBA" id="ARBA00022989"/>
    </source>
</evidence>
<comment type="pathway">
    <text evidence="2 16">Cell wall biogenesis; peptidoglycan biosynthesis.</text>
</comment>
<evidence type="ECO:0000256" key="2">
    <source>
        <dbReference type="ARBA" id="ARBA00004752"/>
    </source>
</evidence>
<dbReference type="NCBIfam" id="TIGR02614">
    <property type="entry name" value="ftsW"/>
    <property type="match status" value="1"/>
</dbReference>
<keyword evidence="5 16" id="KW-0328">Glycosyltransferase</keyword>
<keyword evidence="13 16" id="KW-0961">Cell wall biogenesis/degradation</keyword>
<dbReference type="EC" id="2.4.99.28" evidence="16"/>
<feature type="transmembrane region" description="Helical" evidence="16">
    <location>
        <begin position="58"/>
        <end position="79"/>
    </location>
</feature>
<evidence type="ECO:0000256" key="5">
    <source>
        <dbReference type="ARBA" id="ARBA00022676"/>
    </source>
</evidence>
<evidence type="ECO:0000256" key="15">
    <source>
        <dbReference type="ARBA" id="ARBA00049902"/>
    </source>
</evidence>
<dbReference type="PANTHER" id="PTHR30474:SF2">
    <property type="entry name" value="PEPTIDOGLYCAN GLYCOSYLTRANSFERASE FTSW-RELATED"/>
    <property type="match status" value="1"/>
</dbReference>
<gene>
    <name evidence="16 17" type="primary">ftsW</name>
    <name evidence="17" type="ORF">EYC98_16180</name>
</gene>
<evidence type="ECO:0000256" key="7">
    <source>
        <dbReference type="ARBA" id="ARBA00022692"/>
    </source>
</evidence>
<comment type="subcellular location">
    <subcellularLocation>
        <location evidence="16">Cell inner membrane</location>
        <topology evidence="16">Multi-pass membrane protein</topology>
    </subcellularLocation>
    <subcellularLocation>
        <location evidence="1">Cell membrane</location>
        <topology evidence="1">Multi-pass membrane protein</topology>
    </subcellularLocation>
    <text evidence="16">Localizes to the division septum.</text>
</comment>
<keyword evidence="3 16" id="KW-1003">Cell membrane</keyword>
<dbReference type="Pfam" id="PF01098">
    <property type="entry name" value="FTSW_RODA_SPOVE"/>
    <property type="match status" value="1"/>
</dbReference>
<keyword evidence="12 16" id="KW-0131">Cell cycle</keyword>
<evidence type="ECO:0000256" key="14">
    <source>
        <dbReference type="ARBA" id="ARBA00038053"/>
    </source>
</evidence>
<comment type="caution">
    <text evidence="17">The sequence shown here is derived from an EMBL/GenBank/DDBJ whole genome shotgun (WGS) entry which is preliminary data.</text>
</comment>
<evidence type="ECO:0000256" key="16">
    <source>
        <dbReference type="HAMAP-Rule" id="MF_00913"/>
    </source>
</evidence>
<keyword evidence="4 16" id="KW-0132">Cell division</keyword>
<dbReference type="InterPro" id="IPR013437">
    <property type="entry name" value="FtsW"/>
</dbReference>
<accession>A0ABT3TJA3</accession>
<evidence type="ECO:0000313" key="18">
    <source>
        <dbReference type="Proteomes" id="UP001143362"/>
    </source>
</evidence>
<protein>
    <recommendedName>
        <fullName evidence="16">Probable peptidoglycan glycosyltransferase FtsW</fullName>
        <shortName evidence="16">PGT</shortName>
        <ecNumber evidence="16">2.4.99.28</ecNumber>
    </recommendedName>
    <alternativeName>
        <fullName evidence="16">Cell division protein FtsW</fullName>
    </alternativeName>
    <alternativeName>
        <fullName evidence="16">Cell wall polymerase</fullName>
    </alternativeName>
    <alternativeName>
        <fullName evidence="16">Peptidoglycan polymerase</fullName>
        <shortName evidence="16">PG polymerase</shortName>
    </alternativeName>
</protein>
<feature type="transmembrane region" description="Helical" evidence="16">
    <location>
        <begin position="351"/>
        <end position="370"/>
    </location>
</feature>
<keyword evidence="9 16" id="KW-0573">Peptidoglycan synthesis</keyword>
<name>A0ABT3TJA3_9GAMM</name>
<feature type="transmembrane region" description="Helical" evidence="16">
    <location>
        <begin position="20"/>
        <end position="46"/>
    </location>
</feature>
<dbReference type="PANTHER" id="PTHR30474">
    <property type="entry name" value="CELL CYCLE PROTEIN"/>
    <property type="match status" value="1"/>
</dbReference>
<organism evidence="17 18">
    <name type="scientific">Candidatus Litorirhabdus singularis</name>
    <dbReference type="NCBI Taxonomy" id="2518993"/>
    <lineage>
        <taxon>Bacteria</taxon>
        <taxon>Pseudomonadati</taxon>
        <taxon>Pseudomonadota</taxon>
        <taxon>Gammaproteobacteria</taxon>
        <taxon>Cellvibrionales</taxon>
        <taxon>Halieaceae</taxon>
        <taxon>Candidatus Litorirhabdus</taxon>
    </lineage>
</organism>